<evidence type="ECO:0000313" key="6">
    <source>
        <dbReference type="EMBL" id="RWX81038.1"/>
    </source>
</evidence>
<organism evidence="6 7">
    <name type="scientific">Neorhizobium lilium</name>
    <dbReference type="NCBI Taxonomy" id="2503024"/>
    <lineage>
        <taxon>Bacteria</taxon>
        <taxon>Pseudomonadati</taxon>
        <taxon>Pseudomonadota</taxon>
        <taxon>Alphaproteobacteria</taxon>
        <taxon>Hyphomicrobiales</taxon>
        <taxon>Rhizobiaceae</taxon>
        <taxon>Rhizobium/Agrobacterium group</taxon>
        <taxon>Neorhizobium</taxon>
    </lineage>
</organism>
<dbReference type="PANTHER" id="PTHR11103:SF18">
    <property type="entry name" value="SLR1189 PROTEIN"/>
    <property type="match status" value="1"/>
</dbReference>
<name>A0A444LL88_9HYPH</name>
<dbReference type="SUPFAM" id="SSF82282">
    <property type="entry name" value="Homocysteine S-methyltransferase"/>
    <property type="match status" value="1"/>
</dbReference>
<dbReference type="RefSeq" id="WP_128440865.1">
    <property type="nucleotide sequence ID" value="NZ_SBIP01000001.1"/>
</dbReference>
<dbReference type="GO" id="GO:0032259">
    <property type="term" value="P:methylation"/>
    <property type="evidence" value="ECO:0007669"/>
    <property type="project" value="UniProtKB-KW"/>
</dbReference>
<dbReference type="Proteomes" id="UP000287687">
    <property type="component" value="Unassembled WGS sequence"/>
</dbReference>
<dbReference type="EMBL" id="SBIP01000001">
    <property type="protein sequence ID" value="RWX81038.1"/>
    <property type="molecule type" value="Genomic_DNA"/>
</dbReference>
<accession>A0A444LL88</accession>
<dbReference type="PANTHER" id="PTHR11103">
    <property type="entry name" value="SLR1189 PROTEIN"/>
    <property type="match status" value="1"/>
</dbReference>
<gene>
    <name evidence="6" type="ORF">EPK99_01525</name>
</gene>
<keyword evidence="7" id="KW-1185">Reference proteome</keyword>
<dbReference type="InterPro" id="IPR003726">
    <property type="entry name" value="HCY_dom"/>
</dbReference>
<comment type="cofactor">
    <cofactor evidence="3">
        <name>Zn(2+)</name>
        <dbReference type="ChEBI" id="CHEBI:29105"/>
    </cofactor>
    <text evidence="3">Binds 1 zinc ion per subunit.</text>
</comment>
<dbReference type="GO" id="GO:0009086">
    <property type="term" value="P:methionine biosynthetic process"/>
    <property type="evidence" value="ECO:0007669"/>
    <property type="project" value="InterPro"/>
</dbReference>
<dbReference type="OrthoDB" id="9803687at2"/>
<evidence type="ECO:0000259" key="5">
    <source>
        <dbReference type="PROSITE" id="PS50970"/>
    </source>
</evidence>
<dbReference type="PIRSF" id="PIRSF037505">
    <property type="entry name" value="Betaine_HMT"/>
    <property type="match status" value="1"/>
</dbReference>
<keyword evidence="2 4" id="KW-0808">Transferase</keyword>
<evidence type="ECO:0000256" key="1">
    <source>
        <dbReference type="ARBA" id="ARBA00022603"/>
    </source>
</evidence>
<feature type="binding site" evidence="3 4">
    <location>
        <position position="210"/>
    </location>
    <ligand>
        <name>Zn(2+)</name>
        <dbReference type="ChEBI" id="CHEBI:29105"/>
    </ligand>
</feature>
<keyword evidence="1 4" id="KW-0489">Methyltransferase</keyword>
<evidence type="ECO:0000256" key="4">
    <source>
        <dbReference type="PROSITE-ProRule" id="PRU00333"/>
    </source>
</evidence>
<sequence>MTKRGLILDGGTGRELERIGAPFRQPEWSALALMEAPEFVRTVHDNYIGAGADIITTNSYAVVPFHIGDARFEADGEMLAVRAGRIAREAADASTDRKILVAGSLPPIFGSYQPDLFNPKLAGRYLDILVKGMAPSIDLWLAETQSSLAEARAAHQATKDTGKPLWISFTLRDDAATSDMPEPLLRSNETVKAAAELAASLGAEAMLFNCSMPEVMEAAISTARSTFTAIGIDIPLGVYANAFPSQQGDEEANATLSEIREDLDPVAYGAWAARWVASGASIIGGCCGIGTDHIHRLSGEYRCA</sequence>
<dbReference type="GO" id="GO:0008168">
    <property type="term" value="F:methyltransferase activity"/>
    <property type="evidence" value="ECO:0007669"/>
    <property type="project" value="UniProtKB-UniRule"/>
</dbReference>
<feature type="binding site" evidence="3 4">
    <location>
        <position position="286"/>
    </location>
    <ligand>
        <name>Zn(2+)</name>
        <dbReference type="ChEBI" id="CHEBI:29105"/>
    </ligand>
</feature>
<dbReference type="AlphaFoldDB" id="A0A444LL88"/>
<dbReference type="GO" id="GO:0008270">
    <property type="term" value="F:zinc ion binding"/>
    <property type="evidence" value="ECO:0007669"/>
    <property type="project" value="InterPro"/>
</dbReference>
<protein>
    <submittedName>
        <fullName evidence="6">Homocysteine S-methyltransferase family protein</fullName>
    </submittedName>
</protein>
<evidence type="ECO:0000313" key="7">
    <source>
        <dbReference type="Proteomes" id="UP000287687"/>
    </source>
</evidence>
<dbReference type="InterPro" id="IPR036589">
    <property type="entry name" value="HCY_dom_sf"/>
</dbReference>
<feature type="binding site" evidence="3 4">
    <location>
        <position position="287"/>
    </location>
    <ligand>
        <name>Zn(2+)</name>
        <dbReference type="ChEBI" id="CHEBI:29105"/>
    </ligand>
</feature>
<dbReference type="InterPro" id="IPR017226">
    <property type="entry name" value="BHMT-like"/>
</dbReference>
<keyword evidence="3 4" id="KW-0862">Zinc</keyword>
<evidence type="ECO:0000256" key="3">
    <source>
        <dbReference type="PIRSR" id="PIRSR037505-2"/>
    </source>
</evidence>
<comment type="caution">
    <text evidence="6">The sequence shown here is derived from an EMBL/GenBank/DDBJ whole genome shotgun (WGS) entry which is preliminary data.</text>
</comment>
<proteinExistence type="predicted"/>
<keyword evidence="3 4" id="KW-0479">Metal-binding</keyword>
<reference evidence="6 7" key="1">
    <citation type="submission" date="2019-01" db="EMBL/GenBank/DDBJ databases">
        <title>The draft genome of Rhizobium sp. 24NR.</title>
        <authorList>
            <person name="Liu L."/>
            <person name="Liang L."/>
            <person name="Shi S."/>
            <person name="Xu L."/>
            <person name="Wang X."/>
            <person name="Li L."/>
            <person name="Zhang X."/>
        </authorList>
    </citation>
    <scope>NUCLEOTIDE SEQUENCE [LARGE SCALE GENOMIC DNA]</scope>
    <source>
        <strain evidence="6 7">24NR</strain>
    </source>
</reference>
<dbReference type="PROSITE" id="PS50970">
    <property type="entry name" value="HCY"/>
    <property type="match status" value="1"/>
</dbReference>
<evidence type="ECO:0000256" key="2">
    <source>
        <dbReference type="ARBA" id="ARBA00022679"/>
    </source>
</evidence>
<feature type="domain" description="Hcy-binding" evidence="5">
    <location>
        <begin position="1"/>
        <end position="301"/>
    </location>
</feature>
<dbReference type="Pfam" id="PF02574">
    <property type="entry name" value="S-methyl_trans"/>
    <property type="match status" value="1"/>
</dbReference>
<dbReference type="Gene3D" id="3.20.20.330">
    <property type="entry name" value="Homocysteine-binding-like domain"/>
    <property type="match status" value="1"/>
</dbReference>